<protein>
    <submittedName>
        <fullName evidence="2">Uncharacterized protein</fullName>
    </submittedName>
</protein>
<evidence type="ECO:0000256" key="1">
    <source>
        <dbReference type="SAM" id="MobiDB-lite"/>
    </source>
</evidence>
<feature type="region of interest" description="Disordered" evidence="1">
    <location>
        <begin position="111"/>
        <end position="132"/>
    </location>
</feature>
<name>A0A8H4VLF2_9AGAR</name>
<dbReference type="AlphaFoldDB" id="A0A8H4VLF2"/>
<sequence>MAIEWCRARARAMRLEEEVELVQEEMRRVLAFLDWHAKWWSSQEDGSNWERQPEPAISEGLRAYQRRQAALRQALHAHFKDVWRGVSKSVEECMKEVGSIKENEQYVRKERAAREETENSNACDNVVDQDID</sequence>
<gene>
    <name evidence="2" type="ORF">D9613_004617</name>
</gene>
<organism evidence="2 3">
    <name type="scientific">Agrocybe pediades</name>
    <dbReference type="NCBI Taxonomy" id="84607"/>
    <lineage>
        <taxon>Eukaryota</taxon>
        <taxon>Fungi</taxon>
        <taxon>Dikarya</taxon>
        <taxon>Basidiomycota</taxon>
        <taxon>Agaricomycotina</taxon>
        <taxon>Agaricomycetes</taxon>
        <taxon>Agaricomycetidae</taxon>
        <taxon>Agaricales</taxon>
        <taxon>Agaricineae</taxon>
        <taxon>Strophariaceae</taxon>
        <taxon>Agrocybe</taxon>
    </lineage>
</organism>
<comment type="caution">
    <text evidence="2">The sequence shown here is derived from an EMBL/GenBank/DDBJ whole genome shotgun (WGS) entry which is preliminary data.</text>
</comment>
<evidence type="ECO:0000313" key="3">
    <source>
        <dbReference type="Proteomes" id="UP000521872"/>
    </source>
</evidence>
<accession>A0A8H4VLF2</accession>
<keyword evidence="3" id="KW-1185">Reference proteome</keyword>
<reference evidence="2 3" key="1">
    <citation type="submission" date="2019-12" db="EMBL/GenBank/DDBJ databases">
        <authorList>
            <person name="Floudas D."/>
            <person name="Bentzer J."/>
            <person name="Ahren D."/>
            <person name="Johansson T."/>
            <person name="Persson P."/>
            <person name="Tunlid A."/>
        </authorList>
    </citation>
    <scope>NUCLEOTIDE SEQUENCE [LARGE SCALE GENOMIC DNA]</scope>
    <source>
        <strain evidence="2 3">CBS 102.39</strain>
    </source>
</reference>
<dbReference type="EMBL" id="JAACJL010000057">
    <property type="protein sequence ID" value="KAF4612164.1"/>
    <property type="molecule type" value="Genomic_DNA"/>
</dbReference>
<dbReference type="Proteomes" id="UP000521872">
    <property type="component" value="Unassembled WGS sequence"/>
</dbReference>
<evidence type="ECO:0000313" key="2">
    <source>
        <dbReference type="EMBL" id="KAF4612164.1"/>
    </source>
</evidence>
<proteinExistence type="predicted"/>